<keyword evidence="5" id="KW-1185">Reference proteome</keyword>
<feature type="domain" description="DUF641" evidence="2">
    <location>
        <begin position="99"/>
        <end position="227"/>
    </location>
</feature>
<dbReference type="OrthoDB" id="1915848at2759"/>
<protein>
    <recommendedName>
        <fullName evidence="6">DUF641 domain-containing protein</fullName>
    </recommendedName>
</protein>
<evidence type="ECO:0008006" key="6">
    <source>
        <dbReference type="Google" id="ProtNLM"/>
    </source>
</evidence>
<dbReference type="InterPro" id="IPR056813">
    <property type="entry name" value="GIL1_IRKI_C"/>
</dbReference>
<name>A0A7J7CCI2_TRIWF</name>
<evidence type="ECO:0000313" key="4">
    <source>
        <dbReference type="EMBL" id="KAF5731645.1"/>
    </source>
</evidence>
<evidence type="ECO:0000259" key="3">
    <source>
        <dbReference type="Pfam" id="PF24994"/>
    </source>
</evidence>
<evidence type="ECO:0000313" key="5">
    <source>
        <dbReference type="Proteomes" id="UP000593562"/>
    </source>
</evidence>
<dbReference type="EMBL" id="JAAARO010000018">
    <property type="protein sequence ID" value="KAF5731645.1"/>
    <property type="molecule type" value="Genomic_DNA"/>
</dbReference>
<evidence type="ECO:0000256" key="1">
    <source>
        <dbReference type="SAM" id="MobiDB-lite"/>
    </source>
</evidence>
<dbReference type="GO" id="GO:0009639">
    <property type="term" value="P:response to red or far red light"/>
    <property type="evidence" value="ECO:0007669"/>
    <property type="project" value="InterPro"/>
</dbReference>
<feature type="domain" description="GIL1/IRKI C-terminal" evidence="3">
    <location>
        <begin position="426"/>
        <end position="477"/>
    </location>
</feature>
<dbReference type="GO" id="GO:0009959">
    <property type="term" value="P:negative gravitropism"/>
    <property type="evidence" value="ECO:0007669"/>
    <property type="project" value="InterPro"/>
</dbReference>
<organism evidence="4 5">
    <name type="scientific">Tripterygium wilfordii</name>
    <name type="common">Thunder God vine</name>
    <dbReference type="NCBI Taxonomy" id="458696"/>
    <lineage>
        <taxon>Eukaryota</taxon>
        <taxon>Viridiplantae</taxon>
        <taxon>Streptophyta</taxon>
        <taxon>Embryophyta</taxon>
        <taxon>Tracheophyta</taxon>
        <taxon>Spermatophyta</taxon>
        <taxon>Magnoliopsida</taxon>
        <taxon>eudicotyledons</taxon>
        <taxon>Gunneridae</taxon>
        <taxon>Pentapetalae</taxon>
        <taxon>rosids</taxon>
        <taxon>fabids</taxon>
        <taxon>Celastrales</taxon>
        <taxon>Celastraceae</taxon>
        <taxon>Tripterygium</taxon>
    </lineage>
</organism>
<dbReference type="InterPro" id="IPR006943">
    <property type="entry name" value="DUF641_pln"/>
</dbReference>
<feature type="region of interest" description="Disordered" evidence="1">
    <location>
        <begin position="68"/>
        <end position="96"/>
    </location>
</feature>
<gene>
    <name evidence="4" type="ORF">HS088_TW18G00328</name>
</gene>
<dbReference type="PANTHER" id="PTHR31161">
    <property type="entry name" value="PROTEIN GRAVITROPIC IN THE LIGHT 1"/>
    <property type="match status" value="1"/>
</dbReference>
<dbReference type="Pfam" id="PF24994">
    <property type="entry name" value="GIL1_IRKI_C"/>
    <property type="match status" value="1"/>
</dbReference>
<dbReference type="FunCoup" id="A0A7J7CCI2">
    <property type="interactions" value="2403"/>
</dbReference>
<dbReference type="InParanoid" id="A0A7J7CCI2"/>
<feature type="compositionally biased region" description="Low complexity" evidence="1">
    <location>
        <begin position="78"/>
        <end position="92"/>
    </location>
</feature>
<evidence type="ECO:0000259" key="2">
    <source>
        <dbReference type="Pfam" id="PF04859"/>
    </source>
</evidence>
<dbReference type="Pfam" id="PF04859">
    <property type="entry name" value="DUF641"/>
    <property type="match status" value="1"/>
</dbReference>
<sequence>MPDMADGSSTRPPQISEMFQKFAISFKTKAFEFFAEEDGNNNEETDGFTLLDSAEDFIPHQKVIILKPDRPIHQNQDSPESTSRFSSSSVNSGIGHADTQTTHALISSVFAAVSSFEASYLQLQTSHVPFNEEGIKVSDSALVSNLQRLSDLKQFYREICRNPEFGAELPIGSHLEAQVQENQSKLRILGTVSNRLQEEIDKKDNDVLASRRKLSEIQKFNLKLSKRLSGNLNNSSCEVLCSVRVFDSVLHDVCKASHKFTEVLIDLMRKSGWDLDLASNSVHSGVEFARKGDRKYAFLSYLCLRMFRGFDLEGFGLGDEYQEVCNGHISDSVRTNSSLKQLLEHVSSNPMELLSNHPTCVFSKFCERKYQEIIHPTMESSIFSNLDQNEIVLNSLSIFYEFFVNMASSIWILHKLAFLFEPVVEIFQVKRGVDFSMIYMEDVTRKCALSGKARAKVGFTVVPGFKIGRTVIQSQVYLRGLNCTE</sequence>
<dbReference type="AlphaFoldDB" id="A0A7J7CCI2"/>
<accession>A0A7J7CCI2</accession>
<comment type="caution">
    <text evidence="4">The sequence shown here is derived from an EMBL/GenBank/DDBJ whole genome shotgun (WGS) entry which is preliminary data.</text>
</comment>
<dbReference type="Proteomes" id="UP000593562">
    <property type="component" value="Unassembled WGS sequence"/>
</dbReference>
<dbReference type="InterPro" id="IPR040225">
    <property type="entry name" value="GIL1-like"/>
</dbReference>
<proteinExistence type="predicted"/>
<reference evidence="4 5" key="1">
    <citation type="journal article" date="2020" name="Nat. Commun.">
        <title>Genome of Tripterygium wilfordii and identification of cytochrome P450 involved in triptolide biosynthesis.</title>
        <authorList>
            <person name="Tu L."/>
            <person name="Su P."/>
            <person name="Zhang Z."/>
            <person name="Gao L."/>
            <person name="Wang J."/>
            <person name="Hu T."/>
            <person name="Zhou J."/>
            <person name="Zhang Y."/>
            <person name="Zhao Y."/>
            <person name="Liu Y."/>
            <person name="Song Y."/>
            <person name="Tong Y."/>
            <person name="Lu Y."/>
            <person name="Yang J."/>
            <person name="Xu C."/>
            <person name="Jia M."/>
            <person name="Peters R.J."/>
            <person name="Huang L."/>
            <person name="Gao W."/>
        </authorList>
    </citation>
    <scope>NUCLEOTIDE SEQUENCE [LARGE SCALE GENOMIC DNA]</scope>
    <source>
        <strain evidence="5">cv. XIE 37</strain>
        <tissue evidence="4">Leaf</tissue>
    </source>
</reference>